<evidence type="ECO:0000313" key="2">
    <source>
        <dbReference type="EMBL" id="MCB7482367.1"/>
    </source>
</evidence>
<evidence type="ECO:0000256" key="1">
    <source>
        <dbReference type="SAM" id="Phobius"/>
    </source>
</evidence>
<organism evidence="2 3">
    <name type="scientific">Christiangramia sediminis</name>
    <dbReference type="NCBI Taxonomy" id="2881336"/>
    <lineage>
        <taxon>Bacteria</taxon>
        <taxon>Pseudomonadati</taxon>
        <taxon>Bacteroidota</taxon>
        <taxon>Flavobacteriia</taxon>
        <taxon>Flavobacteriales</taxon>
        <taxon>Flavobacteriaceae</taxon>
        <taxon>Christiangramia</taxon>
    </lineage>
</organism>
<gene>
    <name evidence="2" type="ORF">LGQ90_13935</name>
</gene>
<keyword evidence="1" id="KW-0812">Transmembrane</keyword>
<evidence type="ECO:0000313" key="3">
    <source>
        <dbReference type="Proteomes" id="UP001139414"/>
    </source>
</evidence>
<comment type="caution">
    <text evidence="2">The sequence shown here is derived from an EMBL/GenBank/DDBJ whole genome shotgun (WGS) entry which is preliminary data.</text>
</comment>
<feature type="transmembrane region" description="Helical" evidence="1">
    <location>
        <begin position="7"/>
        <end position="25"/>
    </location>
</feature>
<dbReference type="AlphaFoldDB" id="A0A9X1LLI7"/>
<sequence length="508" mass="58706">MKRTTKFAVSALIMIGVLALGLLFLNNHLENKIRQSIEDNLKKASGSFEKVDVKLLDRRAEVVNPSFRIDGKTLKVDAILLDDIHLWDYISKKDIIIGELKISNPVIKVYNFKNKEKDSSSEKSKSPKFENKVLIKNVNINGGSFQIFEKDSSEHRLFTKIRDVKLQQVRINSETLKETVPFNYDLILLNADSIFYDLNEQHKLAAGNFVIDNNKVLIQKLQIIPKFSKTGHQETINVEKDRYNLKIDSLSMDSFNWSMQNDTLKIQNSLTEIYGAYFDIYRDKLQPDDTSIKPLYSEMIRKMPILLQLDSINVNRSYIRYEENIHADRESGVVDFSNLNAQIKNITNIGLDRKDFPKTVLTATANFMKKAPIKVRLEFDISNVNDRFHITGNMGRIAAEQMNKFMKPAMNLQAEGEILDMYFNFYGNDIKASGDMKLEYNNFKVEVLRKDGTRKNKVISALANLIVKNNTLNKKANYKEISFTRDRTKSFWNYLWNLLKNGALKSFL</sequence>
<dbReference type="EMBL" id="JAJBZG010000005">
    <property type="protein sequence ID" value="MCB7482367.1"/>
    <property type="molecule type" value="Genomic_DNA"/>
</dbReference>
<keyword evidence="1" id="KW-0472">Membrane</keyword>
<accession>A0A9X1LLI7</accession>
<dbReference type="RefSeq" id="WP_229341904.1">
    <property type="nucleotide sequence ID" value="NZ_JAJBZG010000005.1"/>
</dbReference>
<dbReference type="Proteomes" id="UP001139414">
    <property type="component" value="Unassembled WGS sequence"/>
</dbReference>
<keyword evidence="3" id="KW-1185">Reference proteome</keyword>
<proteinExistence type="predicted"/>
<protein>
    <recommendedName>
        <fullName evidence="4">DUF748 domain-containing protein</fullName>
    </recommendedName>
</protein>
<reference evidence="2" key="1">
    <citation type="submission" date="2021-10" db="EMBL/GenBank/DDBJ databases">
        <title>Gramella sp. ASW11-100T, isolated from marine sediment.</title>
        <authorList>
            <person name="Xia C."/>
        </authorList>
    </citation>
    <scope>NUCLEOTIDE SEQUENCE</scope>
    <source>
        <strain evidence="2">ASW11-100</strain>
    </source>
</reference>
<evidence type="ECO:0008006" key="4">
    <source>
        <dbReference type="Google" id="ProtNLM"/>
    </source>
</evidence>
<name>A0A9X1LLI7_9FLAO</name>
<keyword evidence="1" id="KW-1133">Transmembrane helix</keyword>